<dbReference type="EMBL" id="GL833145">
    <property type="protein sequence ID" value="EGB04998.1"/>
    <property type="molecule type" value="Genomic_DNA"/>
</dbReference>
<dbReference type="RefSeq" id="XP_009040350.1">
    <property type="nucleotide sequence ID" value="XM_009042102.1"/>
</dbReference>
<protein>
    <submittedName>
        <fullName evidence="2">Uncharacterized protein</fullName>
    </submittedName>
</protein>
<feature type="region of interest" description="Disordered" evidence="1">
    <location>
        <begin position="44"/>
        <end position="80"/>
    </location>
</feature>
<feature type="compositionally biased region" description="Low complexity" evidence="1">
    <location>
        <begin position="182"/>
        <end position="196"/>
    </location>
</feature>
<feature type="compositionally biased region" description="Basic and acidic residues" evidence="1">
    <location>
        <begin position="119"/>
        <end position="134"/>
    </location>
</feature>
<evidence type="ECO:0000256" key="1">
    <source>
        <dbReference type="SAM" id="MobiDB-lite"/>
    </source>
</evidence>
<feature type="compositionally biased region" description="Basic residues" evidence="1">
    <location>
        <begin position="721"/>
        <end position="731"/>
    </location>
</feature>
<dbReference type="Proteomes" id="UP000002729">
    <property type="component" value="Unassembled WGS sequence"/>
</dbReference>
<dbReference type="KEGG" id="aaf:AURANDRAFT_72392"/>
<accession>F0YIU1</accession>
<organism evidence="3">
    <name type="scientific">Aureococcus anophagefferens</name>
    <name type="common">Harmful bloom alga</name>
    <dbReference type="NCBI Taxonomy" id="44056"/>
    <lineage>
        <taxon>Eukaryota</taxon>
        <taxon>Sar</taxon>
        <taxon>Stramenopiles</taxon>
        <taxon>Ochrophyta</taxon>
        <taxon>Pelagophyceae</taxon>
        <taxon>Pelagomonadales</taxon>
        <taxon>Pelagomonadaceae</taxon>
        <taxon>Aureococcus</taxon>
    </lineage>
</organism>
<dbReference type="SUPFAM" id="SSF118359">
    <property type="entry name" value="Expressed protein At2g23090/F21P24.15"/>
    <property type="match status" value="1"/>
</dbReference>
<name>F0YIU1_AURAN</name>
<feature type="region of interest" description="Disordered" evidence="1">
    <location>
        <begin position="721"/>
        <end position="773"/>
    </location>
</feature>
<dbReference type="OrthoDB" id="73348at2759"/>
<feature type="region of interest" description="Disordered" evidence="1">
    <location>
        <begin position="518"/>
        <end position="582"/>
    </location>
</feature>
<feature type="region of interest" description="Disordered" evidence="1">
    <location>
        <begin position="114"/>
        <end position="217"/>
    </location>
</feature>
<feature type="compositionally biased region" description="Basic residues" evidence="1">
    <location>
        <begin position="391"/>
        <end position="411"/>
    </location>
</feature>
<feature type="compositionally biased region" description="Pro residues" evidence="1">
    <location>
        <begin position="437"/>
        <end position="450"/>
    </location>
</feature>
<feature type="compositionally biased region" description="Basic and acidic residues" evidence="1">
    <location>
        <begin position="379"/>
        <end position="390"/>
    </location>
</feature>
<feature type="compositionally biased region" description="Basic and acidic residues" evidence="1">
    <location>
        <begin position="341"/>
        <end position="368"/>
    </location>
</feature>
<feature type="region of interest" description="Disordered" evidence="1">
    <location>
        <begin position="335"/>
        <end position="491"/>
    </location>
</feature>
<keyword evidence="3" id="KW-1185">Reference proteome</keyword>
<dbReference type="GeneID" id="20228689"/>
<feature type="compositionally biased region" description="Low complexity" evidence="1">
    <location>
        <begin position="738"/>
        <end position="756"/>
    </location>
</feature>
<reference evidence="2 3" key="1">
    <citation type="journal article" date="2011" name="Proc. Natl. Acad. Sci. U.S.A.">
        <title>Niche of harmful alga Aureococcus anophagefferens revealed through ecogenomics.</title>
        <authorList>
            <person name="Gobler C.J."/>
            <person name="Berry D.L."/>
            <person name="Dyhrman S.T."/>
            <person name="Wilhelm S.W."/>
            <person name="Salamov A."/>
            <person name="Lobanov A.V."/>
            <person name="Zhang Y."/>
            <person name="Collier J.L."/>
            <person name="Wurch L.L."/>
            <person name="Kustka A.B."/>
            <person name="Dill B.D."/>
            <person name="Shah M."/>
            <person name="VerBerkmoes N.C."/>
            <person name="Kuo A."/>
            <person name="Terry A."/>
            <person name="Pangilinan J."/>
            <person name="Lindquist E.A."/>
            <person name="Lucas S."/>
            <person name="Paulsen I.T."/>
            <person name="Hattenrath-Lehmann T.K."/>
            <person name="Talmage S.C."/>
            <person name="Walker E.A."/>
            <person name="Koch F."/>
            <person name="Burson A.M."/>
            <person name="Marcoval M.A."/>
            <person name="Tang Y.Z."/>
            <person name="Lecleir G.R."/>
            <person name="Coyne K.J."/>
            <person name="Berg G.M."/>
            <person name="Bertrand E.M."/>
            <person name="Saito M.A."/>
            <person name="Gladyshev V.N."/>
            <person name="Grigoriev I.V."/>
        </authorList>
    </citation>
    <scope>NUCLEOTIDE SEQUENCE [LARGE SCALE GENOMIC DNA]</scope>
    <source>
        <strain evidence="3">CCMP 1984</strain>
    </source>
</reference>
<sequence length="836" mass="90043">MSTQCAICMVKMPTLQNLKDHYVGKHPKECLPAGLEDGIKAAEAKKKANEEKKKGKAPPGDGPGKKKKGGGDDLSLLMEGLNTGKKKNGAFLVEAPTEELEDFLLARCGGLESTQRRRVLSEVDALKRRERLEPRGVSPSDEDSDKDELVTCSSTEGDKAPPPKAAAPRPGLLSRIFGGRRAAAAESEAPSAASSGDEADDAPPPHPDDDDDDAEGLDHGERHRVVYSEDEESSDDDDDASLEVEANGEAWSRRGHAWLGRYVSRLLWNAEGGCRERATGVLVAWCERSAWEVDGEARPLWRAAFEGCGDLVELDKDDVEAGFVEFRRTLEARRRLRHPKQRDSASVRRGRAEARRRDGEVSDDESKKASSASLEALEELERKADAERERKRGRQPKARKEPRPRKSRSGQRKSNAAAVAALPPMGRRSQGEAPAVAAPPPRPAKPPPPRTASAADDDAGTREERKRRREWAETDAETRKRTTSEQTRAVVDGALAGLNVISIGDAATLAGLNVLTKRGRAHAKQQRERSQLSGCTVPSPRAAAAPSPRPAASRSSSPRAKTPKAGGGAARPAAARPPPPRLKIPAALGLACAAVVTPETSSSASGRPVRSLSGKRSCGGCARNPCEHTSAGCFLGVEQANGRYLARGDAPNLAGAAPGAPERFTTALEAARRFDMVHKARAKARAAEDGDDVVDDRDRRNFDWRDAAQLAWEKQFLSKQAAKRKDLKRKRDAGDDGAGAAPRPRSPRAAASPRAADGGGIAPPDDEANCGDRLTRDGREWYVAYDEETLEDVAAEHGLEPAKLLAANRKCSHFRSGPPLQLTSKLKHHTRVLLPN</sequence>
<gene>
    <name evidence="2" type="ORF">AURANDRAFT_72392</name>
</gene>
<dbReference type="AlphaFoldDB" id="F0YIU1"/>
<feature type="compositionally biased region" description="Low complexity" evidence="1">
    <location>
        <begin position="538"/>
        <end position="574"/>
    </location>
</feature>
<evidence type="ECO:0000313" key="2">
    <source>
        <dbReference type="EMBL" id="EGB04998.1"/>
    </source>
</evidence>
<feature type="compositionally biased region" description="Basic and acidic residues" evidence="1">
    <location>
        <begin position="44"/>
        <end position="53"/>
    </location>
</feature>
<feature type="compositionally biased region" description="Basic and acidic residues" evidence="1">
    <location>
        <begin position="459"/>
        <end position="483"/>
    </location>
</feature>
<dbReference type="InParanoid" id="F0YIU1"/>
<evidence type="ECO:0000313" key="3">
    <source>
        <dbReference type="Proteomes" id="UP000002729"/>
    </source>
</evidence>
<proteinExistence type="predicted"/>